<accession>A0A563E3J2</accession>
<dbReference type="InterPro" id="IPR036390">
    <property type="entry name" value="WH_DNA-bd_sf"/>
</dbReference>
<dbReference type="AlphaFoldDB" id="A0A563E3J2"/>
<evidence type="ECO:0000256" key="4">
    <source>
        <dbReference type="ARBA" id="ARBA00023163"/>
    </source>
</evidence>
<dbReference type="InterPro" id="IPR000847">
    <property type="entry name" value="LysR_HTH_N"/>
</dbReference>
<dbReference type="SUPFAM" id="SSF46785">
    <property type="entry name" value="Winged helix' DNA-binding domain"/>
    <property type="match status" value="1"/>
</dbReference>
<feature type="domain" description="HTH lysR-type" evidence="5">
    <location>
        <begin position="2"/>
        <end position="59"/>
    </location>
</feature>
<evidence type="ECO:0000313" key="7">
    <source>
        <dbReference type="Proteomes" id="UP000320244"/>
    </source>
</evidence>
<dbReference type="Gene3D" id="3.40.190.10">
    <property type="entry name" value="Periplasmic binding protein-like II"/>
    <property type="match status" value="2"/>
</dbReference>
<dbReference type="InterPro" id="IPR005119">
    <property type="entry name" value="LysR_subst-bd"/>
</dbReference>
<dbReference type="SUPFAM" id="SSF53850">
    <property type="entry name" value="Periplasmic binding protein-like II"/>
    <property type="match status" value="1"/>
</dbReference>
<evidence type="ECO:0000313" key="6">
    <source>
        <dbReference type="EMBL" id="TWP36464.1"/>
    </source>
</evidence>
<comment type="caution">
    <text evidence="6">The sequence shown here is derived from an EMBL/GenBank/DDBJ whole genome shotgun (WGS) entry which is preliminary data.</text>
</comment>
<sequence>MLNPVHLRTLQEVLEFKSFAAAANRLGYTASAVSQQMAALERDVGVVLFERTAHSIRPTPAAHVLARISVRLLSELEAMPRAVATVDNSAPRNIGLGIFPSAALHVLPNVLASTQWREIHADLTMQVAESSELIDMLLDASTVDIVLVYQFERSSLAWPSVLRARLLCRDPLVVLLPASWAEDRDLSPPLLDLAELPWISNMSGTSGARSIDSIWSQQRATPRVVARSDDYAVTTEMVRAAVGAALVPSMVAQHVPTGVVVRRPCDLRASREVLALTRGRNSDPMLESLSDLFASELAPIGASLEDRSPAVSDGLSGN</sequence>
<dbReference type="RefSeq" id="WP_146316547.1">
    <property type="nucleotide sequence ID" value="NZ_VCQV01000011.1"/>
</dbReference>
<dbReference type="PROSITE" id="PS50931">
    <property type="entry name" value="HTH_LYSR"/>
    <property type="match status" value="1"/>
</dbReference>
<dbReference type="InterPro" id="IPR036388">
    <property type="entry name" value="WH-like_DNA-bd_sf"/>
</dbReference>
<reference evidence="6 7" key="1">
    <citation type="submission" date="2019-05" db="EMBL/GenBank/DDBJ databases">
        <authorList>
            <person name="Lee S.D."/>
        </authorList>
    </citation>
    <scope>NUCLEOTIDE SEQUENCE [LARGE SCALE GENOMIC DNA]</scope>
    <source>
        <strain evidence="6 7">C5-26</strain>
    </source>
</reference>
<evidence type="ECO:0000256" key="2">
    <source>
        <dbReference type="ARBA" id="ARBA00023015"/>
    </source>
</evidence>
<organism evidence="6 7">
    <name type="scientific">Leekyejoonella antrihumi</name>
    <dbReference type="NCBI Taxonomy" id="1660198"/>
    <lineage>
        <taxon>Bacteria</taxon>
        <taxon>Bacillati</taxon>
        <taxon>Actinomycetota</taxon>
        <taxon>Actinomycetes</taxon>
        <taxon>Micrococcales</taxon>
        <taxon>Dermacoccaceae</taxon>
        <taxon>Leekyejoonella</taxon>
    </lineage>
</organism>
<dbReference type="Proteomes" id="UP000320244">
    <property type="component" value="Unassembled WGS sequence"/>
</dbReference>
<dbReference type="EMBL" id="VCQV01000011">
    <property type="protein sequence ID" value="TWP36464.1"/>
    <property type="molecule type" value="Genomic_DNA"/>
</dbReference>
<protein>
    <submittedName>
        <fullName evidence="6">LysR family transcriptional regulator</fullName>
    </submittedName>
</protein>
<dbReference type="Pfam" id="PF00126">
    <property type="entry name" value="HTH_1"/>
    <property type="match status" value="1"/>
</dbReference>
<comment type="similarity">
    <text evidence="1">Belongs to the LysR transcriptional regulatory family.</text>
</comment>
<keyword evidence="3" id="KW-0238">DNA-binding</keyword>
<evidence type="ECO:0000256" key="3">
    <source>
        <dbReference type="ARBA" id="ARBA00023125"/>
    </source>
</evidence>
<evidence type="ECO:0000256" key="1">
    <source>
        <dbReference type="ARBA" id="ARBA00009437"/>
    </source>
</evidence>
<dbReference type="OrthoDB" id="4131546at2"/>
<proteinExistence type="inferred from homology"/>
<dbReference type="Pfam" id="PF03466">
    <property type="entry name" value="LysR_substrate"/>
    <property type="match status" value="1"/>
</dbReference>
<dbReference type="PANTHER" id="PTHR30346:SF29">
    <property type="entry name" value="LYSR SUBSTRATE-BINDING"/>
    <property type="match status" value="1"/>
</dbReference>
<keyword evidence="4" id="KW-0804">Transcription</keyword>
<dbReference type="GO" id="GO:0003700">
    <property type="term" value="F:DNA-binding transcription factor activity"/>
    <property type="evidence" value="ECO:0007669"/>
    <property type="project" value="InterPro"/>
</dbReference>
<name>A0A563E3J2_9MICO</name>
<dbReference type="GO" id="GO:0032993">
    <property type="term" value="C:protein-DNA complex"/>
    <property type="evidence" value="ECO:0007669"/>
    <property type="project" value="TreeGrafter"/>
</dbReference>
<dbReference type="GO" id="GO:0003677">
    <property type="term" value="F:DNA binding"/>
    <property type="evidence" value="ECO:0007669"/>
    <property type="project" value="UniProtKB-KW"/>
</dbReference>
<keyword evidence="2" id="KW-0805">Transcription regulation</keyword>
<evidence type="ECO:0000259" key="5">
    <source>
        <dbReference type="PROSITE" id="PS50931"/>
    </source>
</evidence>
<dbReference type="PANTHER" id="PTHR30346">
    <property type="entry name" value="TRANSCRIPTIONAL DUAL REGULATOR HCAR-RELATED"/>
    <property type="match status" value="1"/>
</dbReference>
<reference evidence="6 7" key="2">
    <citation type="submission" date="2019-08" db="EMBL/GenBank/DDBJ databases">
        <title>Jejuicoccus antrihumi gen. nov., sp. nov., a new member of the family Dermacoccaceae isolated from a cave.</title>
        <authorList>
            <person name="Schumann P."/>
            <person name="Kim I.S."/>
        </authorList>
    </citation>
    <scope>NUCLEOTIDE SEQUENCE [LARGE SCALE GENOMIC DNA]</scope>
    <source>
        <strain evidence="6 7">C5-26</strain>
    </source>
</reference>
<keyword evidence="7" id="KW-1185">Reference proteome</keyword>
<dbReference type="Gene3D" id="1.10.10.10">
    <property type="entry name" value="Winged helix-like DNA-binding domain superfamily/Winged helix DNA-binding domain"/>
    <property type="match status" value="1"/>
</dbReference>
<gene>
    <name evidence="6" type="ORF">FGL98_09590</name>
</gene>